<name>A0A1H4J0G2_9BACT</name>
<evidence type="ECO:0000313" key="3">
    <source>
        <dbReference type="Proteomes" id="UP000182409"/>
    </source>
</evidence>
<proteinExistence type="predicted"/>
<gene>
    <name evidence="2" type="ORF">SAMN05443244_0258</name>
</gene>
<sequence>MKAYLASLAVAVLVSCGGVLSAHAQSVDQIEADIPFPFHAGMVTFPAGKYGFQVTEVAGTSTMEARSEDGLYMALMEIRNVKADVPVAKSRLVFTESNGHHFLANIFASGEPYGRTVVSVGYAVKLGAYRTDGDTVEVPAHRSTQ</sequence>
<evidence type="ECO:0000256" key="1">
    <source>
        <dbReference type="SAM" id="SignalP"/>
    </source>
</evidence>
<dbReference type="AlphaFoldDB" id="A0A1H4J0G2"/>
<dbReference type="OrthoDB" id="118260at2"/>
<feature type="signal peptide" evidence="1">
    <location>
        <begin position="1"/>
        <end position="24"/>
    </location>
</feature>
<keyword evidence="1" id="KW-0732">Signal</keyword>
<accession>A0A1H4J0G2</accession>
<evidence type="ECO:0000313" key="2">
    <source>
        <dbReference type="EMBL" id="SEB39727.1"/>
    </source>
</evidence>
<dbReference type="RefSeq" id="WP_074651989.1">
    <property type="nucleotide sequence ID" value="NZ_FNSD01000001.1"/>
</dbReference>
<feature type="chain" id="PRO_5010339945" description="DUF2846 domain-containing protein" evidence="1">
    <location>
        <begin position="25"/>
        <end position="145"/>
    </location>
</feature>
<protein>
    <recommendedName>
        <fullName evidence="4">DUF2846 domain-containing protein</fullName>
    </recommendedName>
</protein>
<evidence type="ECO:0008006" key="4">
    <source>
        <dbReference type="Google" id="ProtNLM"/>
    </source>
</evidence>
<organism evidence="2 3">
    <name type="scientific">Terriglobus roseus</name>
    <dbReference type="NCBI Taxonomy" id="392734"/>
    <lineage>
        <taxon>Bacteria</taxon>
        <taxon>Pseudomonadati</taxon>
        <taxon>Acidobacteriota</taxon>
        <taxon>Terriglobia</taxon>
        <taxon>Terriglobales</taxon>
        <taxon>Acidobacteriaceae</taxon>
        <taxon>Terriglobus</taxon>
    </lineage>
</organism>
<dbReference type="Proteomes" id="UP000182409">
    <property type="component" value="Unassembled WGS sequence"/>
</dbReference>
<dbReference type="EMBL" id="FNSD01000001">
    <property type="protein sequence ID" value="SEB39727.1"/>
    <property type="molecule type" value="Genomic_DNA"/>
</dbReference>
<reference evidence="2 3" key="1">
    <citation type="submission" date="2016-10" db="EMBL/GenBank/DDBJ databases">
        <authorList>
            <person name="de Groot N.N."/>
        </authorList>
    </citation>
    <scope>NUCLEOTIDE SEQUENCE [LARGE SCALE GENOMIC DNA]</scope>
    <source>
        <strain evidence="2 3">AB35.6</strain>
    </source>
</reference>
<dbReference type="PROSITE" id="PS51257">
    <property type="entry name" value="PROKAR_LIPOPROTEIN"/>
    <property type="match status" value="1"/>
</dbReference>